<keyword evidence="3" id="KW-0472">Membrane</keyword>
<comment type="subcellular location">
    <subcellularLocation>
        <location evidence="1">Secreted</location>
    </subcellularLocation>
</comment>
<evidence type="ECO:0000256" key="1">
    <source>
        <dbReference type="ARBA" id="ARBA00004613"/>
    </source>
</evidence>
<feature type="transmembrane region" description="Helical" evidence="3">
    <location>
        <begin position="6"/>
        <end position="24"/>
    </location>
</feature>
<dbReference type="RefSeq" id="XP_073991143.1">
    <property type="nucleotide sequence ID" value="XM_074135042.1"/>
</dbReference>
<evidence type="ECO:0000313" key="5">
    <source>
        <dbReference type="EMBL" id="MOY46211.1"/>
    </source>
</evidence>
<keyword evidence="2" id="KW-0964">Secreted</keyword>
<keyword evidence="3" id="KW-0812">Transmembrane</keyword>
<dbReference type="InterPro" id="IPR029277">
    <property type="entry name" value="SVWC_dom"/>
</dbReference>
<protein>
    <submittedName>
        <fullName evidence="5">Putative secreted protein panstrongylus lignarius</fullName>
    </submittedName>
</protein>
<organism evidence="5">
    <name type="scientific">Rhodnius prolixus</name>
    <name type="common">Triatomid bug</name>
    <dbReference type="NCBI Taxonomy" id="13249"/>
    <lineage>
        <taxon>Eukaryota</taxon>
        <taxon>Metazoa</taxon>
        <taxon>Ecdysozoa</taxon>
        <taxon>Arthropoda</taxon>
        <taxon>Hexapoda</taxon>
        <taxon>Insecta</taxon>
        <taxon>Pterygota</taxon>
        <taxon>Neoptera</taxon>
        <taxon>Paraneoptera</taxon>
        <taxon>Hemiptera</taxon>
        <taxon>Heteroptera</taxon>
        <taxon>Panheteroptera</taxon>
        <taxon>Cimicomorpha</taxon>
        <taxon>Reduviidae</taxon>
        <taxon>Triatominae</taxon>
        <taxon>Rhodnius</taxon>
    </lineage>
</organism>
<sequence length="109" mass="12352">MPGKQIIIFLLIICIALTKSATFLKKFPMEGGKPHLCFIGQNVLKEGQEYEDDINCRKYICSRSRWQNELILTIHTCGVIIPPEKCDLKPLSSGTPYPNCCNHKIVCKI</sequence>
<proteinExistence type="predicted"/>
<reference evidence="5" key="1">
    <citation type="submission" date="2019-04" db="EMBL/GenBank/DDBJ databases">
        <title>Analysis of the testis transcriptome of the Chagas disease vector Rhodnius prolixus.</title>
        <authorList>
            <person name="Cesar J."/>
            <person name="Ribeiro J.M."/>
            <person name="Pereira M.H."/>
            <person name="Araujo R.N."/>
            <person name="Gontijo N.F."/>
            <person name="Pessoa G."/>
            <person name="Sant'Anna M.V."/>
            <person name="Sorgine M.H."/>
            <person name="Majerowicz D."/>
            <person name="Carvalho A.B."/>
            <person name="Braz G."/>
            <person name="Mesquita R."/>
            <person name="Lagerblad P.O."/>
            <person name="Koerich L.B."/>
        </authorList>
    </citation>
    <scope>NUCLEOTIDE SEQUENCE</scope>
</reference>
<evidence type="ECO:0000256" key="2">
    <source>
        <dbReference type="ARBA" id="ARBA00022525"/>
    </source>
</evidence>
<evidence type="ECO:0000259" key="4">
    <source>
        <dbReference type="SMART" id="SM01318"/>
    </source>
</evidence>
<dbReference type="AlphaFoldDB" id="A0A4P6DH74"/>
<dbReference type="EMBL" id="GHKJ01001181">
    <property type="protein sequence ID" value="MOY46211.1"/>
    <property type="molecule type" value="Transcribed_RNA"/>
</dbReference>
<accession>A0A4P6DH74</accession>
<dbReference type="GO" id="GO:0005576">
    <property type="term" value="C:extracellular region"/>
    <property type="evidence" value="ECO:0007669"/>
    <property type="project" value="UniProtKB-SubCell"/>
</dbReference>
<feature type="domain" description="Single" evidence="4">
    <location>
        <begin position="37"/>
        <end position="107"/>
    </location>
</feature>
<dbReference type="SMART" id="SM01318">
    <property type="entry name" value="SVWC"/>
    <property type="match status" value="1"/>
</dbReference>
<name>A0A4P6DH74_RHOPR</name>
<evidence type="ECO:0000256" key="3">
    <source>
        <dbReference type="SAM" id="Phobius"/>
    </source>
</evidence>
<dbReference type="GeneID" id="141457789"/>
<dbReference type="Pfam" id="PF15430">
    <property type="entry name" value="SVWC"/>
    <property type="match status" value="1"/>
</dbReference>
<keyword evidence="3" id="KW-1133">Transmembrane helix</keyword>